<sequence length="188" mass="20278">MKAVKTWLPSILAAASLCACASLAGSLGVPVGQENAEYKVEGAGGVVAQVKPGNAAESGYRYGFTVLLKQAPKVASVKVERISGGRAETVIDDSRNPTVKSSWQPQQPAGAQTYLSGKKPGSVTWVGQTAELDMTEKNAPWLYVSGNTRQHYRITIRDLAGRETVFEQPTIIPTQAKQVYRDMLNIKR</sequence>
<dbReference type="EMBL" id="CP060414">
    <property type="protein sequence ID" value="QNT57972.1"/>
    <property type="molecule type" value="Genomic_DNA"/>
</dbReference>
<feature type="chain" id="PRO_5028857493" description="Lipoprotein" evidence="1">
    <location>
        <begin position="25"/>
        <end position="188"/>
    </location>
</feature>
<proteinExistence type="predicted"/>
<keyword evidence="3" id="KW-1185">Reference proteome</keyword>
<feature type="signal peptide" evidence="1">
    <location>
        <begin position="1"/>
        <end position="24"/>
    </location>
</feature>
<accession>A0A7H1M8K7</accession>
<evidence type="ECO:0000313" key="2">
    <source>
        <dbReference type="EMBL" id="QNT57972.1"/>
    </source>
</evidence>
<dbReference type="RefSeq" id="WP_135037210.1">
    <property type="nucleotide sequence ID" value="NZ_CP060414.2"/>
</dbReference>
<keyword evidence="1" id="KW-0732">Signal</keyword>
<protein>
    <recommendedName>
        <fullName evidence="4">Lipoprotein</fullName>
    </recommendedName>
</protein>
<evidence type="ECO:0008006" key="4">
    <source>
        <dbReference type="Google" id="ProtNLM"/>
    </source>
</evidence>
<dbReference type="PROSITE" id="PS51257">
    <property type="entry name" value="PROKAR_LIPOPROTEIN"/>
    <property type="match status" value="1"/>
</dbReference>
<organism evidence="2 3">
    <name type="scientific">Neisseria musculi</name>
    <dbReference type="NCBI Taxonomy" id="1815583"/>
    <lineage>
        <taxon>Bacteria</taxon>
        <taxon>Pseudomonadati</taxon>
        <taxon>Pseudomonadota</taxon>
        <taxon>Betaproteobacteria</taxon>
        <taxon>Neisseriales</taxon>
        <taxon>Neisseriaceae</taxon>
        <taxon>Neisseria</taxon>
    </lineage>
</organism>
<dbReference type="AlphaFoldDB" id="A0A7H1M8K7"/>
<reference evidence="2" key="1">
    <citation type="submission" date="2024-06" db="EMBL/GenBank/DDBJ databases">
        <title>Complete Genome Sequence of mouse commensal type strain Neisseria musculi.</title>
        <authorList>
            <person name="Thapa E."/>
            <person name="Aluvathingal J."/>
            <person name="Nadendla S."/>
            <person name="Mehta A."/>
            <person name="Tettelin H."/>
            <person name="Weyand N.J."/>
        </authorList>
    </citation>
    <scope>NUCLEOTIDE SEQUENCE</scope>
    <source>
        <strain evidence="2">NW831</strain>
    </source>
</reference>
<dbReference type="Proteomes" id="UP000516412">
    <property type="component" value="Chromosome"/>
</dbReference>
<dbReference type="KEGG" id="nmus:H7A79_2183"/>
<name>A0A7H1M8K7_9NEIS</name>
<evidence type="ECO:0000256" key="1">
    <source>
        <dbReference type="SAM" id="SignalP"/>
    </source>
</evidence>
<evidence type="ECO:0000313" key="3">
    <source>
        <dbReference type="Proteomes" id="UP000516412"/>
    </source>
</evidence>
<gene>
    <name evidence="2" type="ORF">H7A79_2183</name>
</gene>